<keyword evidence="3 8" id="KW-0444">Lipid biosynthesis</keyword>
<dbReference type="AlphaFoldDB" id="A0A7C5SQK2"/>
<evidence type="ECO:0000256" key="3">
    <source>
        <dbReference type="ARBA" id="ARBA00022516"/>
    </source>
</evidence>
<feature type="binding site" evidence="11">
    <location>
        <begin position="21"/>
        <end position="22"/>
    </location>
    <ligand>
        <name>NAD(+)</name>
        <dbReference type="ChEBI" id="CHEBI:57540"/>
    </ligand>
</feature>
<feature type="binding site" evidence="11">
    <location>
        <position position="42"/>
    </location>
    <ligand>
        <name>NAD(+)</name>
        <dbReference type="ChEBI" id="CHEBI:57540"/>
    </ligand>
</feature>
<feature type="binding site" evidence="11">
    <location>
        <position position="164"/>
    </location>
    <ligand>
        <name>NAD(+)</name>
        <dbReference type="ChEBI" id="CHEBI:57540"/>
    </ligand>
</feature>
<evidence type="ECO:0000256" key="8">
    <source>
        <dbReference type="PIRNR" id="PIRNR000094"/>
    </source>
</evidence>
<name>A0A7C5SQK2_9DEIN</name>
<evidence type="ECO:0000256" key="11">
    <source>
        <dbReference type="PIRSR" id="PIRSR000094-3"/>
    </source>
</evidence>
<feature type="binding site" evidence="11">
    <location>
        <position position="15"/>
    </location>
    <ligand>
        <name>NAD(+)</name>
        <dbReference type="ChEBI" id="CHEBI:57540"/>
    </ligand>
</feature>
<dbReference type="InterPro" id="IPR002347">
    <property type="entry name" value="SDR_fam"/>
</dbReference>
<dbReference type="InterPro" id="IPR014358">
    <property type="entry name" value="Enoyl-ACP_Rdtase_NADH"/>
</dbReference>
<sequence length="269" mass="29362">MLAIDLSGKKALVMGVANERSIAFATAQKLHEAGAELAITYQGDRVRPLVEKATRHMPNIRLYELDVTNEEHLREVMADLGESWGGIDYIVHSIAFAPRRAMEGNYLETTKEDWLLAMEISAYSLVAVAREAEPYWNEGGSMVTFSYYAAEKVVPKYNVMGIAKSALEASVRMLAYELGPKGRRVNAVSAGALRTLSARGIPGFTLLWDHVNAVAPLKRPVTHEEVAQASVFLLSPLASGITGETLYVDAGYHIVGIGLSDEDVPQKKA</sequence>
<comment type="catalytic activity">
    <reaction evidence="8">
        <text>a 2,3-saturated acyl-[ACP] + NAD(+) = a (2E)-enoyl-[ACP] + NADH + H(+)</text>
        <dbReference type="Rhea" id="RHEA:10240"/>
        <dbReference type="Rhea" id="RHEA-COMP:9925"/>
        <dbReference type="Rhea" id="RHEA-COMP:9926"/>
        <dbReference type="ChEBI" id="CHEBI:15378"/>
        <dbReference type="ChEBI" id="CHEBI:57540"/>
        <dbReference type="ChEBI" id="CHEBI:57945"/>
        <dbReference type="ChEBI" id="CHEBI:78784"/>
        <dbReference type="ChEBI" id="CHEBI:78785"/>
        <dbReference type="EC" id="1.3.1.9"/>
    </reaction>
</comment>
<dbReference type="Gene3D" id="1.10.8.400">
    <property type="entry name" value="Enoyl acyl carrier protein reductase"/>
    <property type="match status" value="1"/>
</dbReference>
<evidence type="ECO:0000256" key="2">
    <source>
        <dbReference type="ARBA" id="ARBA00009233"/>
    </source>
</evidence>
<dbReference type="InterPro" id="IPR036291">
    <property type="entry name" value="NAD(P)-bd_dom_sf"/>
</dbReference>
<keyword evidence="6" id="KW-0443">Lipid metabolism</keyword>
<dbReference type="Proteomes" id="UP000886105">
    <property type="component" value="Unassembled WGS sequence"/>
</dbReference>
<dbReference type="EMBL" id="DRNZ01000298">
    <property type="protein sequence ID" value="HHO58487.1"/>
    <property type="molecule type" value="Genomic_DNA"/>
</dbReference>
<feature type="binding site" evidence="11">
    <location>
        <begin position="66"/>
        <end position="67"/>
    </location>
    <ligand>
        <name>NAD(+)</name>
        <dbReference type="ChEBI" id="CHEBI:57540"/>
    </ligand>
</feature>
<evidence type="ECO:0000256" key="4">
    <source>
        <dbReference type="ARBA" id="ARBA00022832"/>
    </source>
</evidence>
<dbReference type="EC" id="1.3.1.9" evidence="8"/>
<evidence type="ECO:0000256" key="10">
    <source>
        <dbReference type="PIRSR" id="PIRSR000094-2"/>
    </source>
</evidence>
<keyword evidence="4" id="KW-0276">Fatty acid metabolism</keyword>
<comment type="caution">
    <text evidence="12">The sequence shown here is derived from an EMBL/GenBank/DDBJ whole genome shotgun (WGS) entry which is preliminary data.</text>
</comment>
<dbReference type="PANTHER" id="PTHR43159:SF2">
    <property type="entry name" value="ENOYL-[ACYL-CARRIER-PROTEIN] REDUCTASE [NADH], CHLOROPLASTIC"/>
    <property type="match status" value="1"/>
</dbReference>
<dbReference type="Gene3D" id="3.40.50.720">
    <property type="entry name" value="NAD(P)-binding Rossmann-like Domain"/>
    <property type="match status" value="1"/>
</dbReference>
<evidence type="ECO:0000256" key="6">
    <source>
        <dbReference type="ARBA" id="ARBA00023098"/>
    </source>
</evidence>
<feature type="active site" description="Proton acceptor" evidence="9">
    <location>
        <position position="157"/>
    </location>
</feature>
<proteinExistence type="inferred from homology"/>
<evidence type="ECO:0000256" key="9">
    <source>
        <dbReference type="PIRSR" id="PIRSR000094-1"/>
    </source>
</evidence>
<dbReference type="PRINTS" id="PR00081">
    <property type="entry name" value="GDHRDH"/>
</dbReference>
<dbReference type="GO" id="GO:0004318">
    <property type="term" value="F:enoyl-[acyl-carrier-protein] reductase (NADH) activity"/>
    <property type="evidence" value="ECO:0007669"/>
    <property type="project" value="UniProtKB-EC"/>
</dbReference>
<keyword evidence="7 8" id="KW-0275">Fatty acid biosynthesis</keyword>
<dbReference type="PANTHER" id="PTHR43159">
    <property type="entry name" value="ENOYL-[ACYL-CARRIER-PROTEIN] REDUCTASE"/>
    <property type="match status" value="1"/>
</dbReference>
<dbReference type="GO" id="GO:0006633">
    <property type="term" value="P:fatty acid biosynthetic process"/>
    <property type="evidence" value="ECO:0007669"/>
    <property type="project" value="UniProtKB-KW"/>
</dbReference>
<organism evidence="12">
    <name type="scientific">Oceanithermus profundus</name>
    <dbReference type="NCBI Taxonomy" id="187137"/>
    <lineage>
        <taxon>Bacteria</taxon>
        <taxon>Thermotogati</taxon>
        <taxon>Deinococcota</taxon>
        <taxon>Deinococci</taxon>
        <taxon>Thermales</taxon>
        <taxon>Thermaceae</taxon>
        <taxon>Oceanithermus</taxon>
    </lineage>
</organism>
<dbReference type="SUPFAM" id="SSF51735">
    <property type="entry name" value="NAD(P)-binding Rossmann-fold domains"/>
    <property type="match status" value="1"/>
</dbReference>
<evidence type="ECO:0000256" key="5">
    <source>
        <dbReference type="ARBA" id="ARBA00023002"/>
    </source>
</evidence>
<feature type="binding site" evidence="11">
    <location>
        <position position="94"/>
    </location>
    <ligand>
        <name>NAD(+)</name>
        <dbReference type="ChEBI" id="CHEBI:57540"/>
    </ligand>
</feature>
<keyword evidence="5 8" id="KW-0560">Oxidoreductase</keyword>
<gene>
    <name evidence="12" type="ORF">ENJ85_04865</name>
</gene>
<comment type="pathway">
    <text evidence="1">Lipid metabolism.</text>
</comment>
<evidence type="ECO:0000256" key="7">
    <source>
        <dbReference type="ARBA" id="ARBA00023160"/>
    </source>
</evidence>
<dbReference type="PIRSF" id="PIRSF000094">
    <property type="entry name" value="Enoyl-ACP_rdct"/>
    <property type="match status" value="1"/>
</dbReference>
<keyword evidence="8 11" id="KW-0520">NAD</keyword>
<dbReference type="Pfam" id="PF13561">
    <property type="entry name" value="adh_short_C2"/>
    <property type="match status" value="1"/>
</dbReference>
<evidence type="ECO:0000313" key="12">
    <source>
        <dbReference type="EMBL" id="HHO58487.1"/>
    </source>
</evidence>
<protein>
    <recommendedName>
        <fullName evidence="8">Enoyl-[acyl-carrier-protein] reductase [NADH]</fullName>
        <ecNumber evidence="8">1.3.1.9</ecNumber>
    </recommendedName>
</protein>
<comment type="similarity">
    <text evidence="2 8">Belongs to the short-chain dehydrogenases/reductases (SDR) family. FabI subfamily.</text>
</comment>
<feature type="binding site" evidence="10">
    <location>
        <position position="97"/>
    </location>
    <ligand>
        <name>substrate</name>
    </ligand>
</feature>
<feature type="active site" description="Proton acceptor" evidence="9">
    <location>
        <position position="147"/>
    </location>
</feature>
<reference evidence="12" key="1">
    <citation type="journal article" date="2020" name="mSystems">
        <title>Genome- and Community-Level Interaction Insights into Carbon Utilization and Element Cycling Functions of Hydrothermarchaeota in Hydrothermal Sediment.</title>
        <authorList>
            <person name="Zhou Z."/>
            <person name="Liu Y."/>
            <person name="Xu W."/>
            <person name="Pan J."/>
            <person name="Luo Z.H."/>
            <person name="Li M."/>
        </authorList>
    </citation>
    <scope>NUCLEOTIDE SEQUENCE [LARGE SCALE GENOMIC DNA]</scope>
    <source>
        <strain evidence="12">HyVt-523</strain>
    </source>
</reference>
<accession>A0A7C5SQK2</accession>
<dbReference type="CDD" id="cd05372">
    <property type="entry name" value="ENR_SDR"/>
    <property type="match status" value="1"/>
</dbReference>
<evidence type="ECO:0000256" key="1">
    <source>
        <dbReference type="ARBA" id="ARBA00005189"/>
    </source>
</evidence>